<proteinExistence type="predicted"/>
<protein>
    <submittedName>
        <fullName evidence="1">Uncharacterized protein</fullName>
    </submittedName>
</protein>
<dbReference type="Gene3D" id="3.80.10.10">
    <property type="entry name" value="Ribonuclease Inhibitor"/>
    <property type="match status" value="1"/>
</dbReference>
<reference evidence="1" key="1">
    <citation type="submission" date="2024-06" db="EMBL/GenBank/DDBJ databases">
        <authorList>
            <person name="Liu X."/>
            <person name="Lenzi L."/>
            <person name="Haldenby T S."/>
            <person name="Uol C."/>
        </authorList>
    </citation>
    <scope>NUCLEOTIDE SEQUENCE</scope>
</reference>
<dbReference type="SUPFAM" id="SSF52047">
    <property type="entry name" value="RNI-like"/>
    <property type="match status" value="1"/>
</dbReference>
<name>A0AAV2SZQ4_CALDB</name>
<dbReference type="AlphaFoldDB" id="A0AAV2SZQ4"/>
<organism evidence="1 2">
    <name type="scientific">Calicophoron daubneyi</name>
    <name type="common">Rumen fluke</name>
    <name type="synonym">Paramphistomum daubneyi</name>
    <dbReference type="NCBI Taxonomy" id="300641"/>
    <lineage>
        <taxon>Eukaryota</taxon>
        <taxon>Metazoa</taxon>
        <taxon>Spiralia</taxon>
        <taxon>Lophotrochozoa</taxon>
        <taxon>Platyhelminthes</taxon>
        <taxon>Trematoda</taxon>
        <taxon>Digenea</taxon>
        <taxon>Plagiorchiida</taxon>
        <taxon>Pronocephalata</taxon>
        <taxon>Paramphistomoidea</taxon>
        <taxon>Paramphistomidae</taxon>
        <taxon>Calicophoron</taxon>
    </lineage>
</organism>
<accession>A0AAV2SZQ4</accession>
<sequence length="286" mass="32165">MKKGKHRKQQTAPYAGYCAANAEEEPEIWTEQLCTPSNGSGKSAADTRCTLVRRLQNTNLSAKNNIKETSWESTVNFAALKFLTISSCFGFTSSHLLYLSQPYPCQALVYLDLSFSESIFDGGIGRTAEQWGRYFPSLKFLGMRGVFRIDDQMNYATVSLLQSIFGGSPLLEVVDLSANYPLWQPPSEKRELSKLIIHKLFCPTRFPGLVKSRVLLGLLRCPEEWVASFADEASQSLKRPSILTLYVDPGISDTPQRNHVVLRKRSHCNFGFRDLVNISSRNLQLP</sequence>
<dbReference type="EMBL" id="CAXLJL010000002">
    <property type="protein sequence ID" value="CAL5129588.1"/>
    <property type="molecule type" value="Genomic_DNA"/>
</dbReference>
<gene>
    <name evidence="1" type="ORF">CDAUBV1_LOCUS626</name>
</gene>
<evidence type="ECO:0000313" key="1">
    <source>
        <dbReference type="EMBL" id="CAL5129588.1"/>
    </source>
</evidence>
<dbReference type="Proteomes" id="UP001497525">
    <property type="component" value="Unassembled WGS sequence"/>
</dbReference>
<dbReference type="InterPro" id="IPR032675">
    <property type="entry name" value="LRR_dom_sf"/>
</dbReference>
<evidence type="ECO:0000313" key="2">
    <source>
        <dbReference type="Proteomes" id="UP001497525"/>
    </source>
</evidence>
<comment type="caution">
    <text evidence="1">The sequence shown here is derived from an EMBL/GenBank/DDBJ whole genome shotgun (WGS) entry which is preliminary data.</text>
</comment>